<evidence type="ECO:0000313" key="1">
    <source>
        <dbReference type="EMBL" id="KAI1725491.1"/>
    </source>
</evidence>
<organism evidence="1 2">
    <name type="scientific">Ditylenchus destructor</name>
    <dbReference type="NCBI Taxonomy" id="166010"/>
    <lineage>
        <taxon>Eukaryota</taxon>
        <taxon>Metazoa</taxon>
        <taxon>Ecdysozoa</taxon>
        <taxon>Nematoda</taxon>
        <taxon>Chromadorea</taxon>
        <taxon>Rhabditida</taxon>
        <taxon>Tylenchina</taxon>
        <taxon>Tylenchomorpha</taxon>
        <taxon>Sphaerularioidea</taxon>
        <taxon>Anguinidae</taxon>
        <taxon>Anguininae</taxon>
        <taxon>Ditylenchus</taxon>
    </lineage>
</organism>
<name>A0AAD4R5S3_9BILA</name>
<proteinExistence type="predicted"/>
<gene>
    <name evidence="1" type="ORF">DdX_02150</name>
</gene>
<protein>
    <submittedName>
        <fullName evidence="1">Uncharacterized protein</fullName>
    </submittedName>
</protein>
<evidence type="ECO:0000313" key="2">
    <source>
        <dbReference type="Proteomes" id="UP001201812"/>
    </source>
</evidence>
<dbReference type="EMBL" id="JAKKPZ010000002">
    <property type="protein sequence ID" value="KAI1725491.1"/>
    <property type="molecule type" value="Genomic_DNA"/>
</dbReference>
<accession>A0AAD4R5S3</accession>
<reference evidence="1" key="1">
    <citation type="submission" date="2022-01" db="EMBL/GenBank/DDBJ databases">
        <title>Genome Sequence Resource for Two Populations of Ditylenchus destructor, the Migratory Endoparasitic Phytonematode.</title>
        <authorList>
            <person name="Zhang H."/>
            <person name="Lin R."/>
            <person name="Xie B."/>
        </authorList>
    </citation>
    <scope>NUCLEOTIDE SEQUENCE</scope>
    <source>
        <strain evidence="1">BazhouSP</strain>
    </source>
</reference>
<sequence>MENDRLFRHNPVKHPELDKALLLWNNDKVGFSWGNYVWLDKQVATGEILTDEDVLQLVARGNEAENDDSDDSDIVATKRTIMRLTSTKLPTKQTCITKYFSTNLNSS</sequence>
<dbReference type="AlphaFoldDB" id="A0AAD4R5S3"/>
<comment type="caution">
    <text evidence="1">The sequence shown here is derived from an EMBL/GenBank/DDBJ whole genome shotgun (WGS) entry which is preliminary data.</text>
</comment>
<keyword evidence="2" id="KW-1185">Reference proteome</keyword>
<dbReference type="Proteomes" id="UP001201812">
    <property type="component" value="Unassembled WGS sequence"/>
</dbReference>